<evidence type="ECO:0000256" key="1">
    <source>
        <dbReference type="SAM" id="SignalP"/>
    </source>
</evidence>
<organism evidence="3 4">
    <name type="scientific">Microcystis panniformis FACHB-1757</name>
    <dbReference type="NCBI Taxonomy" id="1638788"/>
    <lineage>
        <taxon>Bacteria</taxon>
        <taxon>Bacillati</taxon>
        <taxon>Cyanobacteriota</taxon>
        <taxon>Cyanophyceae</taxon>
        <taxon>Oscillatoriophycideae</taxon>
        <taxon>Chroococcales</taxon>
        <taxon>Microcystaceae</taxon>
        <taxon>Microcystis</taxon>
    </lineage>
</organism>
<feature type="signal peptide" evidence="1">
    <location>
        <begin position="1"/>
        <end position="25"/>
    </location>
</feature>
<dbReference type="PATRIC" id="fig|1638788.3.peg.3803"/>
<keyword evidence="4" id="KW-1185">Reference proteome</keyword>
<gene>
    <name evidence="3" type="ORF">VL20_3767</name>
</gene>
<dbReference type="Gene3D" id="1.25.40.620">
    <property type="match status" value="1"/>
</dbReference>
<dbReference type="EMBL" id="CP011339">
    <property type="protein sequence ID" value="AKV68745.1"/>
    <property type="molecule type" value="Genomic_DNA"/>
</dbReference>
<dbReference type="GO" id="GO:0030288">
    <property type="term" value="C:outer membrane-bounded periplasmic space"/>
    <property type="evidence" value="ECO:0007669"/>
    <property type="project" value="TreeGrafter"/>
</dbReference>
<sequence length="209" mass="23887">MRINFSFCQITLAIALFLNPLPAIVAQTTTSGEMVSPTTGINYTRLKNFLAQQNWRQANDETRNLMLKATGRELQGWFTMEDLQKLACWDLQKMDQLWKEASGGRFSFSTQFRIFIETGNRPGRLVAIENFQTFGDRIGWRKDGDWIIFKENLNYTLNAPVGHLPAPRDEYQIAGGRLEYTTLAQRLVTCNIVSLDQRQTAITAINSLE</sequence>
<dbReference type="KEGG" id="mpk:VL20_3767"/>
<feature type="chain" id="PRO_5005468535" description="GUN4-like domain-containing protein" evidence="1">
    <location>
        <begin position="26"/>
        <end position="209"/>
    </location>
</feature>
<dbReference type="CDD" id="cd16383">
    <property type="entry name" value="GUN4"/>
    <property type="match status" value="1"/>
</dbReference>
<evidence type="ECO:0000259" key="2">
    <source>
        <dbReference type="Pfam" id="PF05419"/>
    </source>
</evidence>
<keyword evidence="1" id="KW-0732">Signal</keyword>
<evidence type="ECO:0000313" key="4">
    <source>
        <dbReference type="Proteomes" id="UP000068167"/>
    </source>
</evidence>
<name>A0A0K1S3W7_9CHRO</name>
<dbReference type="Gene3D" id="1.10.10.1770">
    <property type="entry name" value="Gun4-like"/>
    <property type="match status" value="1"/>
</dbReference>
<dbReference type="AlphaFoldDB" id="A0A0K1S3W7"/>
<accession>A0A0K1S3W7</accession>
<dbReference type="InterPro" id="IPR037215">
    <property type="entry name" value="GUN4-like_sf"/>
</dbReference>
<dbReference type="PANTHER" id="PTHR34800:SF1">
    <property type="entry name" value="TETRAPYRROLE-BINDING PROTEIN, CHLOROPLASTIC"/>
    <property type="match status" value="1"/>
</dbReference>
<dbReference type="InterPro" id="IPR008629">
    <property type="entry name" value="GUN4-like"/>
</dbReference>
<feature type="domain" description="GUN4-like" evidence="2">
    <location>
        <begin position="39"/>
        <end position="166"/>
    </location>
</feature>
<proteinExistence type="predicted"/>
<protein>
    <recommendedName>
        <fullName evidence="2">GUN4-like domain-containing protein</fullName>
    </recommendedName>
</protein>
<dbReference type="RefSeq" id="WP_052277019.1">
    <property type="nucleotide sequence ID" value="NZ_CP011339.1"/>
</dbReference>
<reference evidence="3 4" key="1">
    <citation type="journal article" date="2016" name="Stand. Genomic Sci.">
        <title>Complete genome sequence and genomic characterization of Microcystis panniformis FACHB 1757 by third-generation sequencing.</title>
        <authorList>
            <person name="Zhang J.Y."/>
            <person name="Guan R."/>
            <person name="Zhang H.J."/>
            <person name="Li H."/>
            <person name="Xiao P."/>
            <person name="Yu G.L."/>
            <person name="Du L."/>
            <person name="Cao D.M."/>
            <person name="Zhu B.C."/>
            <person name="Li R.H."/>
            <person name="Lu Z.H."/>
        </authorList>
    </citation>
    <scope>NUCLEOTIDE SEQUENCE [LARGE SCALE GENOMIC DNA]</scope>
    <source>
        <strain evidence="3 4">FACHB-1757</strain>
    </source>
</reference>
<dbReference type="GO" id="GO:0046906">
    <property type="term" value="F:tetrapyrrole binding"/>
    <property type="evidence" value="ECO:0007669"/>
    <property type="project" value="TreeGrafter"/>
</dbReference>
<dbReference type="SUPFAM" id="SSF140869">
    <property type="entry name" value="GUN4-like"/>
    <property type="match status" value="1"/>
</dbReference>
<evidence type="ECO:0000313" key="3">
    <source>
        <dbReference type="EMBL" id="AKV68745.1"/>
    </source>
</evidence>
<dbReference type="Proteomes" id="UP000068167">
    <property type="component" value="Chromosome"/>
</dbReference>
<dbReference type="Pfam" id="PF05419">
    <property type="entry name" value="GUN4"/>
    <property type="match status" value="1"/>
</dbReference>
<dbReference type="PANTHER" id="PTHR34800">
    <property type="entry name" value="TETRAPYRROLE-BINDING PROTEIN, CHLOROPLASTIC"/>
    <property type="match status" value="1"/>
</dbReference>